<dbReference type="Proteomes" id="UP000068447">
    <property type="component" value="Chromosome"/>
</dbReference>
<evidence type="ECO:0000256" key="1">
    <source>
        <dbReference type="ARBA" id="ARBA00007198"/>
    </source>
</evidence>
<dbReference type="PROSITE" id="PS51353">
    <property type="entry name" value="ARSC"/>
    <property type="match status" value="1"/>
</dbReference>
<evidence type="ECO:0000313" key="4">
    <source>
        <dbReference type="Proteomes" id="UP000068447"/>
    </source>
</evidence>
<keyword evidence="4" id="KW-1185">Reference proteome</keyword>
<dbReference type="PANTHER" id="PTHR30041">
    <property type="entry name" value="ARSENATE REDUCTASE"/>
    <property type="match status" value="1"/>
</dbReference>
<evidence type="ECO:0000256" key="2">
    <source>
        <dbReference type="PROSITE-ProRule" id="PRU01282"/>
    </source>
</evidence>
<name>A0A0U2Z857_9ALTE</name>
<dbReference type="AlphaFoldDB" id="A0A0U2Z857"/>
<dbReference type="EMBL" id="CP013650">
    <property type="protein sequence ID" value="ALS98628.1"/>
    <property type="molecule type" value="Genomic_DNA"/>
</dbReference>
<dbReference type="Pfam" id="PF03960">
    <property type="entry name" value="ArsC"/>
    <property type="match status" value="1"/>
</dbReference>
<sequence>MTTLYGIKNCDTIKKARKWLEQHNIPFTFHDYRTDGLDTAWLAERIDELGIEALVNKRGTTYRQLGEAQKVAIENQNKQETLELLIAMPAMIKRPLLRYQDKSYLGFKADQYASLFNAN</sequence>
<dbReference type="NCBIfam" id="TIGR01617">
    <property type="entry name" value="arsC_related"/>
    <property type="match status" value="1"/>
</dbReference>
<reference evidence="3 4" key="1">
    <citation type="submission" date="2015-12" db="EMBL/GenBank/DDBJ databases">
        <title>Complete genome of Lacimicrobium alkaliphilum KCTC 32984.</title>
        <authorList>
            <person name="Kim S.-G."/>
            <person name="Lee Y.-J."/>
        </authorList>
    </citation>
    <scope>NUCLEOTIDE SEQUENCE [LARGE SCALE GENOMIC DNA]</scope>
    <source>
        <strain evidence="3 4">YelD216</strain>
    </source>
</reference>
<comment type="similarity">
    <text evidence="1 2">Belongs to the ArsC family.</text>
</comment>
<organism evidence="3 4">
    <name type="scientific">Lacimicrobium alkaliphilum</name>
    <dbReference type="NCBI Taxonomy" id="1526571"/>
    <lineage>
        <taxon>Bacteria</taxon>
        <taxon>Pseudomonadati</taxon>
        <taxon>Pseudomonadota</taxon>
        <taxon>Gammaproteobacteria</taxon>
        <taxon>Alteromonadales</taxon>
        <taxon>Alteromonadaceae</taxon>
        <taxon>Lacimicrobium</taxon>
    </lineage>
</organism>
<evidence type="ECO:0000313" key="3">
    <source>
        <dbReference type="EMBL" id="ALS98628.1"/>
    </source>
</evidence>
<dbReference type="InterPro" id="IPR006660">
    <property type="entry name" value="Arsenate_reductase-like"/>
</dbReference>
<dbReference type="NCBIfam" id="NF008107">
    <property type="entry name" value="PRK10853.1"/>
    <property type="match status" value="1"/>
</dbReference>
<dbReference type="InterPro" id="IPR036249">
    <property type="entry name" value="Thioredoxin-like_sf"/>
</dbReference>
<dbReference type="OrthoDB" id="9803749at2"/>
<accession>A0A0U2Z857</accession>
<dbReference type="PANTHER" id="PTHR30041:SF8">
    <property type="entry name" value="PROTEIN YFFB"/>
    <property type="match status" value="1"/>
</dbReference>
<dbReference type="RefSeq" id="WP_062480026.1">
    <property type="nucleotide sequence ID" value="NZ_CP013650.1"/>
</dbReference>
<protein>
    <submittedName>
        <fullName evidence="3">Arsenate reductase</fullName>
    </submittedName>
</protein>
<dbReference type="Gene3D" id="3.40.30.10">
    <property type="entry name" value="Glutaredoxin"/>
    <property type="match status" value="1"/>
</dbReference>
<dbReference type="STRING" id="1526571.AT746_10350"/>
<dbReference type="KEGG" id="lal:AT746_10350"/>
<dbReference type="SUPFAM" id="SSF52833">
    <property type="entry name" value="Thioredoxin-like"/>
    <property type="match status" value="1"/>
</dbReference>
<proteinExistence type="inferred from homology"/>
<gene>
    <name evidence="3" type="ORF">AT746_10350</name>
</gene>
<dbReference type="CDD" id="cd03035">
    <property type="entry name" value="ArsC_Yffb"/>
    <property type="match status" value="1"/>
</dbReference>
<dbReference type="InterPro" id="IPR006504">
    <property type="entry name" value="Tscrpt_reg_Spx/MgsR"/>
</dbReference>